<keyword evidence="1" id="KW-0812">Transmembrane</keyword>
<dbReference type="OrthoDB" id="4833104at2"/>
<keyword evidence="3" id="KW-1185">Reference proteome</keyword>
<feature type="transmembrane region" description="Helical" evidence="1">
    <location>
        <begin position="20"/>
        <end position="39"/>
    </location>
</feature>
<comment type="caution">
    <text evidence="2">The sequence shown here is derived from an EMBL/GenBank/DDBJ whole genome shotgun (WGS) entry which is preliminary data.</text>
</comment>
<dbReference type="Proteomes" id="UP000275356">
    <property type="component" value="Unassembled WGS sequence"/>
</dbReference>
<evidence type="ECO:0008006" key="4">
    <source>
        <dbReference type="Google" id="ProtNLM"/>
    </source>
</evidence>
<gene>
    <name evidence="2" type="ORF">EDD28_2173</name>
</gene>
<sequence>MSCPAGPVARGERGSALVELLGGTIVLLVPLVYLVLTLVQVQGAQLAATGAARDAARLVATADPELWSSLTAAAVELAFADQGLVVDGSRAVTIVCQRDCGPGDRVVVTVRAAVALPFLPEGAGYTAEGDAWGTIDPHREHP</sequence>
<accession>A0A3N2DCS3</accession>
<name>A0A3N2DCS3_9MICO</name>
<keyword evidence="1" id="KW-1133">Transmembrane helix</keyword>
<dbReference type="RefSeq" id="WP_123739599.1">
    <property type="nucleotide sequence ID" value="NZ_RKHQ01000001.1"/>
</dbReference>
<keyword evidence="1" id="KW-0472">Membrane</keyword>
<dbReference type="AlphaFoldDB" id="A0A3N2DCS3"/>
<reference evidence="2 3" key="1">
    <citation type="submission" date="2018-11" db="EMBL/GenBank/DDBJ databases">
        <title>Sequencing the genomes of 1000 actinobacteria strains.</title>
        <authorList>
            <person name="Klenk H.-P."/>
        </authorList>
    </citation>
    <scope>NUCLEOTIDE SEQUENCE [LARGE SCALE GENOMIC DNA]</scope>
    <source>
        <strain evidence="2 3">DSM 13521</strain>
    </source>
</reference>
<evidence type="ECO:0000313" key="2">
    <source>
        <dbReference type="EMBL" id="ROR97573.1"/>
    </source>
</evidence>
<evidence type="ECO:0000256" key="1">
    <source>
        <dbReference type="SAM" id="Phobius"/>
    </source>
</evidence>
<organism evidence="2 3">
    <name type="scientific">Salana multivorans</name>
    <dbReference type="NCBI Taxonomy" id="120377"/>
    <lineage>
        <taxon>Bacteria</taxon>
        <taxon>Bacillati</taxon>
        <taxon>Actinomycetota</taxon>
        <taxon>Actinomycetes</taxon>
        <taxon>Micrococcales</taxon>
        <taxon>Beutenbergiaceae</taxon>
        <taxon>Salana</taxon>
    </lineage>
</organism>
<evidence type="ECO:0000313" key="3">
    <source>
        <dbReference type="Proteomes" id="UP000275356"/>
    </source>
</evidence>
<dbReference type="EMBL" id="RKHQ01000001">
    <property type="protein sequence ID" value="ROR97573.1"/>
    <property type="molecule type" value="Genomic_DNA"/>
</dbReference>
<proteinExistence type="predicted"/>
<protein>
    <recommendedName>
        <fullName evidence="4">TadE-like protein</fullName>
    </recommendedName>
</protein>